<proteinExistence type="predicted"/>
<reference evidence="1 2" key="1">
    <citation type="submission" date="2018-04" db="EMBL/GenBank/DDBJ databases">
        <title>The genome of golden apple snail Pomacea canaliculata provides insight into stress tolerance and invasive adaptation.</title>
        <authorList>
            <person name="Liu C."/>
            <person name="Liu B."/>
            <person name="Ren Y."/>
            <person name="Zhang Y."/>
            <person name="Wang H."/>
            <person name="Li S."/>
            <person name="Jiang F."/>
            <person name="Yin L."/>
            <person name="Zhang G."/>
            <person name="Qian W."/>
            <person name="Fan W."/>
        </authorList>
    </citation>
    <scope>NUCLEOTIDE SEQUENCE [LARGE SCALE GENOMIC DNA]</scope>
    <source>
        <strain evidence="1">SZHN2017</strain>
        <tissue evidence="1">Muscle</tissue>
    </source>
</reference>
<comment type="caution">
    <text evidence="1">The sequence shown here is derived from an EMBL/GenBank/DDBJ whole genome shotgun (WGS) entry which is preliminary data.</text>
</comment>
<sequence length="278" mass="30556">MSASRGPGGSSDVDVHVDVADVVKKGKKTHNLSSCLTALSCFHKKTTSWEEDEEHHDMKPELLVGGHLHLRPPYQLTDNREEAKITRVGAESCGNGADDAPLPVTNRPRLVLLRKSKPFEKEFMVVSVTGFLTMKSISSLQDTAASFLKRDYILEDGQYAATFMNMKTLTYVAVNTESHVYLYLGYRGSVVEVTDDISSFNMLPASSDTPVADHHIVRVRRLKTTTSRVEPESSSEDFDMAGDHHIHETNGGNSCPPISPPRNTTRVLSTATCVVSHG</sequence>
<keyword evidence="2" id="KW-1185">Reference proteome</keyword>
<protein>
    <submittedName>
        <fullName evidence="1">Uncharacterized protein</fullName>
    </submittedName>
</protein>
<organism evidence="1 2">
    <name type="scientific">Pomacea canaliculata</name>
    <name type="common">Golden apple snail</name>
    <dbReference type="NCBI Taxonomy" id="400727"/>
    <lineage>
        <taxon>Eukaryota</taxon>
        <taxon>Metazoa</taxon>
        <taxon>Spiralia</taxon>
        <taxon>Lophotrochozoa</taxon>
        <taxon>Mollusca</taxon>
        <taxon>Gastropoda</taxon>
        <taxon>Caenogastropoda</taxon>
        <taxon>Architaenioglossa</taxon>
        <taxon>Ampullarioidea</taxon>
        <taxon>Ampullariidae</taxon>
        <taxon>Pomacea</taxon>
    </lineage>
</organism>
<dbReference type="AlphaFoldDB" id="A0A2T7NCE7"/>
<dbReference type="EMBL" id="PZQS01000014">
    <property type="protein sequence ID" value="PVD18841.1"/>
    <property type="molecule type" value="Genomic_DNA"/>
</dbReference>
<name>A0A2T7NCE7_POMCA</name>
<dbReference type="Proteomes" id="UP000245119">
    <property type="component" value="Linkage Group LG14"/>
</dbReference>
<evidence type="ECO:0000313" key="2">
    <source>
        <dbReference type="Proteomes" id="UP000245119"/>
    </source>
</evidence>
<accession>A0A2T7NCE7</accession>
<evidence type="ECO:0000313" key="1">
    <source>
        <dbReference type="EMBL" id="PVD18841.1"/>
    </source>
</evidence>
<gene>
    <name evidence="1" type="ORF">C0Q70_21394</name>
</gene>